<reference evidence="1 2" key="1">
    <citation type="submission" date="2018-06" db="EMBL/GenBank/DDBJ databases">
        <title>Whole Genome Sequence of an efficient microsymbiont, Rhizobium tropici.</title>
        <authorList>
            <person name="Srinivasan R."/>
            <person name="Singh H.V."/>
            <person name="Srivastava R."/>
            <person name="Kumari B."/>
            <person name="Radhakrishna A."/>
        </authorList>
    </citation>
    <scope>NUCLEOTIDE SEQUENCE [LARGE SCALE GENOMIC DNA]</scope>
    <source>
        <strain evidence="1 2">IGFRI Rhizo-19</strain>
    </source>
</reference>
<evidence type="ECO:0000313" key="2">
    <source>
        <dbReference type="Proteomes" id="UP000251205"/>
    </source>
</evidence>
<comment type="caution">
    <text evidence="1">The sequence shown here is derived from an EMBL/GenBank/DDBJ whole genome shotgun (WGS) entry which is preliminary data.</text>
</comment>
<accession>A0A329YFZ3</accession>
<organism evidence="1 2">
    <name type="scientific">Rhizobium tropici</name>
    <dbReference type="NCBI Taxonomy" id="398"/>
    <lineage>
        <taxon>Bacteria</taxon>
        <taxon>Pseudomonadati</taxon>
        <taxon>Pseudomonadota</taxon>
        <taxon>Alphaproteobacteria</taxon>
        <taxon>Hyphomicrobiales</taxon>
        <taxon>Rhizobiaceae</taxon>
        <taxon>Rhizobium/Agrobacterium group</taxon>
        <taxon>Rhizobium</taxon>
    </lineage>
</organism>
<dbReference type="AlphaFoldDB" id="A0A329YFZ3"/>
<dbReference type="OrthoDB" id="8002233at2"/>
<sequence length="85" mass="9565">MAKSDSLFVTDAQCAERLGLTTEVLATALPALTKAGFPMRDPLFANRRYWPAVRAWLDRRYGMGKDDGMLRAPPGLDEPEPWKKK</sequence>
<protein>
    <submittedName>
        <fullName evidence="1">Winged helix-turn-helix domain-containing protein</fullName>
    </submittedName>
</protein>
<dbReference type="Proteomes" id="UP000251205">
    <property type="component" value="Unassembled WGS sequence"/>
</dbReference>
<evidence type="ECO:0000313" key="1">
    <source>
        <dbReference type="EMBL" id="RAX40752.1"/>
    </source>
</evidence>
<dbReference type="RefSeq" id="WP_112342635.1">
    <property type="nucleotide sequence ID" value="NZ_QMKK01000037.1"/>
</dbReference>
<gene>
    <name evidence="1" type="ORF">DQ393_15385</name>
</gene>
<name>A0A329YFZ3_RHITR</name>
<dbReference type="EMBL" id="QMKK01000037">
    <property type="protein sequence ID" value="RAX40752.1"/>
    <property type="molecule type" value="Genomic_DNA"/>
</dbReference>
<proteinExistence type="predicted"/>